<evidence type="ECO:0000313" key="1">
    <source>
        <dbReference type="EMBL" id="PTM47491.1"/>
    </source>
</evidence>
<sequence length="116" mass="12882">MAKPDRLARLDAQREDLETEYRATLIAALEKTANGALGLFDRSSDRRVRTAIAPTIAALTEMGTEIDAMRDRLMLDPFALHRDFFAARGPVSASAPGEQKEARLWLDRLAQEDPAN</sequence>
<dbReference type="EMBL" id="PZZN01000001">
    <property type="protein sequence ID" value="PTM47491.1"/>
    <property type="molecule type" value="Genomic_DNA"/>
</dbReference>
<reference evidence="1 2" key="1">
    <citation type="submission" date="2018-04" db="EMBL/GenBank/DDBJ databases">
        <title>Genomic Encyclopedia of Type Strains, Phase III (KMG-III): the genomes of soil and plant-associated and newly described type strains.</title>
        <authorList>
            <person name="Whitman W."/>
        </authorList>
    </citation>
    <scope>NUCLEOTIDE SEQUENCE [LARGE SCALE GENOMIC DNA]</scope>
    <source>
        <strain evidence="1 2">NW12</strain>
    </source>
</reference>
<evidence type="ECO:0000313" key="2">
    <source>
        <dbReference type="Proteomes" id="UP000240996"/>
    </source>
</evidence>
<accession>A0A2T4YUQ7</accession>
<keyword evidence="2" id="KW-1185">Reference proteome</keyword>
<dbReference type="AlphaFoldDB" id="A0A2T4YUQ7"/>
<gene>
    <name evidence="1" type="ORF">C8J24_0889</name>
</gene>
<name>A0A2T4YUQ7_9SPHN</name>
<dbReference type="RefSeq" id="WP_107930577.1">
    <property type="nucleotide sequence ID" value="NZ_PZZN01000001.1"/>
</dbReference>
<comment type="caution">
    <text evidence="1">The sequence shown here is derived from an EMBL/GenBank/DDBJ whole genome shotgun (WGS) entry which is preliminary data.</text>
</comment>
<proteinExistence type="predicted"/>
<protein>
    <submittedName>
        <fullName evidence="1">Uncharacterized protein</fullName>
    </submittedName>
</protein>
<dbReference type="Proteomes" id="UP000240996">
    <property type="component" value="Unassembled WGS sequence"/>
</dbReference>
<organism evidence="1 2">
    <name type="scientific">Sphingomonas aerolata</name>
    <dbReference type="NCBI Taxonomy" id="185951"/>
    <lineage>
        <taxon>Bacteria</taxon>
        <taxon>Pseudomonadati</taxon>
        <taxon>Pseudomonadota</taxon>
        <taxon>Alphaproteobacteria</taxon>
        <taxon>Sphingomonadales</taxon>
        <taxon>Sphingomonadaceae</taxon>
        <taxon>Sphingomonas</taxon>
    </lineage>
</organism>